<feature type="transmembrane region" description="Helical" evidence="2">
    <location>
        <begin position="54"/>
        <end position="74"/>
    </location>
</feature>
<reference evidence="3 4" key="1">
    <citation type="journal article" date="2016" name="Nat. Commun.">
        <title>Thousands of microbial genomes shed light on interconnected biogeochemical processes in an aquifer system.</title>
        <authorList>
            <person name="Anantharaman K."/>
            <person name="Brown C.T."/>
            <person name="Hug L.A."/>
            <person name="Sharon I."/>
            <person name="Castelle C.J."/>
            <person name="Probst A.J."/>
            <person name="Thomas B.C."/>
            <person name="Singh A."/>
            <person name="Wilkins M.J."/>
            <person name="Karaoz U."/>
            <person name="Brodie E.L."/>
            <person name="Williams K.H."/>
            <person name="Hubbard S.S."/>
            <person name="Banfield J.F."/>
        </authorList>
    </citation>
    <scope>NUCLEOTIDE SEQUENCE [LARGE SCALE GENOMIC DNA]</scope>
</reference>
<evidence type="ECO:0000256" key="2">
    <source>
        <dbReference type="SAM" id="Phobius"/>
    </source>
</evidence>
<dbReference type="Proteomes" id="UP000177349">
    <property type="component" value="Unassembled WGS sequence"/>
</dbReference>
<sequence>MFRVKKNFIKSARQIRLAAHERDAIRQNLVLHMNMVPRIQTEKATWHLFQLKPVMVAGLFLMLLGTGAGVSFAAETALPGDLLYPVKIHVTENIRSLAARNDASRAEWHVERIERRLEEAELLTAAGKLDARTNALLEQTFAKQVTRVEDSIKHLETQTDYATAASMSSNYSAALRAHTTILSRLREKKDAESFVDTFIAKLQSEQSSNDETSASLNEAVAAGTQPMVQEAAEGKKRASIRKLTQAQDLFKESAEELDPELAPTIESRLGEAQDLAGDAEAELQTGSYGAAFDLYQEAHRAAQEANVLIHANKKLGKDRLLPRLQKKTDASDTATTTNPATSTAPSIERRQRNDSEDDDSD</sequence>
<comment type="caution">
    <text evidence="3">The sequence shown here is derived from an EMBL/GenBank/DDBJ whole genome shotgun (WGS) entry which is preliminary data.</text>
</comment>
<keyword evidence="2" id="KW-0472">Membrane</keyword>
<gene>
    <name evidence="3" type="ORF">A3B31_01600</name>
</gene>
<accession>A0A1G2BU75</accession>
<evidence type="ECO:0000256" key="1">
    <source>
        <dbReference type="SAM" id="MobiDB-lite"/>
    </source>
</evidence>
<feature type="compositionally biased region" description="Basic and acidic residues" evidence="1">
    <location>
        <begin position="318"/>
        <end position="330"/>
    </location>
</feature>
<evidence type="ECO:0000313" key="4">
    <source>
        <dbReference type="Proteomes" id="UP000177349"/>
    </source>
</evidence>
<protein>
    <submittedName>
        <fullName evidence="3">Uncharacterized protein</fullName>
    </submittedName>
</protein>
<evidence type="ECO:0000313" key="3">
    <source>
        <dbReference type="EMBL" id="OGY92705.1"/>
    </source>
</evidence>
<name>A0A1G2BU75_9BACT</name>
<dbReference type="AlphaFoldDB" id="A0A1G2BU75"/>
<dbReference type="EMBL" id="MHKN01000012">
    <property type="protein sequence ID" value="OGY92705.1"/>
    <property type="molecule type" value="Genomic_DNA"/>
</dbReference>
<feature type="compositionally biased region" description="Low complexity" evidence="1">
    <location>
        <begin position="331"/>
        <end position="346"/>
    </location>
</feature>
<proteinExistence type="predicted"/>
<organism evidence="3 4">
    <name type="scientific">Candidatus Komeilibacteria bacterium RIFCSPLOWO2_01_FULL_53_11</name>
    <dbReference type="NCBI Taxonomy" id="1798552"/>
    <lineage>
        <taxon>Bacteria</taxon>
        <taxon>Candidatus Komeiliibacteriota</taxon>
    </lineage>
</organism>
<keyword evidence="2" id="KW-1133">Transmembrane helix</keyword>
<feature type="region of interest" description="Disordered" evidence="1">
    <location>
        <begin position="318"/>
        <end position="361"/>
    </location>
</feature>
<keyword evidence="2" id="KW-0812">Transmembrane</keyword>